<evidence type="ECO:0000313" key="12">
    <source>
        <dbReference type="EMBL" id="ABN69220.1"/>
    </source>
</evidence>
<name>A3DKR0_STAMF</name>
<keyword evidence="5 10" id="KW-0547">Nucleotide-binding</keyword>
<dbReference type="PANTHER" id="PTHR37940">
    <property type="entry name" value="LYSINE--TRNA LIGASE"/>
    <property type="match status" value="1"/>
</dbReference>
<dbReference type="PANTHER" id="PTHR37940:SF1">
    <property type="entry name" value="LYSINE--TRNA LIGASE"/>
    <property type="match status" value="1"/>
</dbReference>
<dbReference type="InterPro" id="IPR014729">
    <property type="entry name" value="Rossmann-like_a/b/a_fold"/>
</dbReference>
<protein>
    <recommendedName>
        <fullName evidence="10">Lysine--tRNA ligase</fullName>
        <ecNumber evidence="10">6.1.1.6</ecNumber>
    </recommendedName>
    <alternativeName>
        <fullName evidence="10">Lysyl-tRNA synthetase</fullName>
        <shortName evidence="10">LysRS</shortName>
    </alternativeName>
</protein>
<evidence type="ECO:0000256" key="2">
    <source>
        <dbReference type="ARBA" id="ARBA00005594"/>
    </source>
</evidence>
<evidence type="ECO:0000259" key="11">
    <source>
        <dbReference type="Pfam" id="PF19269"/>
    </source>
</evidence>
<dbReference type="OrthoDB" id="6838at2157"/>
<dbReference type="EMBL" id="CP000575">
    <property type="protein sequence ID" value="ABN69220.1"/>
    <property type="molecule type" value="Genomic_DNA"/>
</dbReference>
<comment type="caution">
    <text evidence="10">Lacks conserved residue(s) required for the propagation of feature annotation.</text>
</comment>
<evidence type="ECO:0000256" key="6">
    <source>
        <dbReference type="ARBA" id="ARBA00022840"/>
    </source>
</evidence>
<dbReference type="GO" id="GO:0000049">
    <property type="term" value="F:tRNA binding"/>
    <property type="evidence" value="ECO:0007669"/>
    <property type="project" value="InterPro"/>
</dbReference>
<dbReference type="GeneID" id="4906786"/>
<comment type="similarity">
    <text evidence="2 10">Belongs to the class-I aminoacyl-tRNA synthetase family.</text>
</comment>
<dbReference type="Gene3D" id="1.10.10.350">
    <property type="match status" value="1"/>
</dbReference>
<dbReference type="InterPro" id="IPR045462">
    <property type="entry name" value="aa-tRNA-synth_I_cd-bd"/>
</dbReference>
<evidence type="ECO:0000256" key="3">
    <source>
        <dbReference type="ARBA" id="ARBA00022490"/>
    </source>
</evidence>
<evidence type="ECO:0000256" key="7">
    <source>
        <dbReference type="ARBA" id="ARBA00022917"/>
    </source>
</evidence>
<comment type="subcellular location">
    <subcellularLocation>
        <location evidence="1 10">Cytoplasm</location>
    </subcellularLocation>
</comment>
<keyword evidence="7 10" id="KW-0648">Protein biosynthesis</keyword>
<dbReference type="EC" id="6.1.1.6" evidence="10"/>
<dbReference type="KEGG" id="smr:Smar_0107"/>
<keyword evidence="8 10" id="KW-0030">Aminoacyl-tRNA synthetase</keyword>
<dbReference type="eggNOG" id="arCOG00485">
    <property type="taxonomic scope" value="Archaea"/>
</dbReference>
<reference evidence="12 13" key="2">
    <citation type="journal article" date="2009" name="Stand. Genomic Sci.">
        <title>Complete genome sequence of Staphylothermus marinus Stetter and Fiala 1986 type strain F1.</title>
        <authorList>
            <person name="Anderson I.J."/>
            <person name="Sun H."/>
            <person name="Lapidus A."/>
            <person name="Copeland A."/>
            <person name="Glavina Del Rio T."/>
            <person name="Tice H."/>
            <person name="Dalin E."/>
            <person name="Lucas S."/>
            <person name="Barry K."/>
            <person name="Land M."/>
            <person name="Richardson P."/>
            <person name="Huber H."/>
            <person name="Kyrpides N.C."/>
        </authorList>
    </citation>
    <scope>NUCLEOTIDE SEQUENCE [LARGE SCALE GENOMIC DNA]</scope>
    <source>
        <strain evidence="13">ATCC 43588 / DSM 3639 / JCM 9404 / F1</strain>
    </source>
</reference>
<dbReference type="SUPFAM" id="SSF52374">
    <property type="entry name" value="Nucleotidylyl transferase"/>
    <property type="match status" value="1"/>
</dbReference>
<dbReference type="AlphaFoldDB" id="A3DKR0"/>
<accession>A3DKR0</accession>
<dbReference type="RefSeq" id="WP_011838411.1">
    <property type="nucleotide sequence ID" value="NC_009033.1"/>
</dbReference>
<evidence type="ECO:0000256" key="10">
    <source>
        <dbReference type="HAMAP-Rule" id="MF_00177"/>
    </source>
</evidence>
<comment type="catalytic activity">
    <reaction evidence="9 10">
        <text>tRNA(Lys) + L-lysine + ATP = L-lysyl-tRNA(Lys) + AMP + diphosphate</text>
        <dbReference type="Rhea" id="RHEA:20792"/>
        <dbReference type="Rhea" id="RHEA-COMP:9696"/>
        <dbReference type="Rhea" id="RHEA-COMP:9697"/>
        <dbReference type="ChEBI" id="CHEBI:30616"/>
        <dbReference type="ChEBI" id="CHEBI:32551"/>
        <dbReference type="ChEBI" id="CHEBI:33019"/>
        <dbReference type="ChEBI" id="CHEBI:78442"/>
        <dbReference type="ChEBI" id="CHEBI:78529"/>
        <dbReference type="ChEBI" id="CHEBI:456215"/>
        <dbReference type="EC" id="6.1.1.6"/>
    </reaction>
</comment>
<dbReference type="Pfam" id="PF19269">
    <property type="entry name" value="Anticodon_2"/>
    <property type="match status" value="1"/>
</dbReference>
<dbReference type="STRING" id="399550.Smar_0107"/>
<dbReference type="InterPro" id="IPR002904">
    <property type="entry name" value="Lys-tRNA-ligase"/>
</dbReference>
<feature type="domain" description="Aminoacyl-tRNA synthetase class I anticodon-binding" evidence="11">
    <location>
        <begin position="451"/>
        <end position="536"/>
    </location>
</feature>
<feature type="short sequence motif" description="'HIGH' region" evidence="10">
    <location>
        <begin position="33"/>
        <end position="41"/>
    </location>
</feature>
<keyword evidence="4 10" id="KW-0436">Ligase</keyword>
<reference evidence="13" key="1">
    <citation type="journal article" date="2009" name="BMC Genomics">
        <title>The complete genome sequence of Staphylothermus marinus reveals differences in sulfur metabolism among heterotrophic Crenarchaeota.</title>
        <authorList>
            <person name="Anderson I.J."/>
            <person name="Dharmarajan L."/>
            <person name="Rodriguez J."/>
            <person name="Hooper S."/>
            <person name="Porat I."/>
            <person name="Ulrich L.E."/>
            <person name="Elkins J.G."/>
            <person name="Mavromatis K."/>
            <person name="Sun H."/>
            <person name="Land M."/>
            <person name="Lapidus A."/>
            <person name="Lucas S."/>
            <person name="Barry K."/>
            <person name="Huber H."/>
            <person name="Zhulin I.B."/>
            <person name="Whitman W.B."/>
            <person name="Mukhopadhyay B."/>
            <person name="Woese C."/>
            <person name="Bristow J."/>
            <person name="Kyrpides N."/>
        </authorList>
    </citation>
    <scope>NUCLEOTIDE SEQUENCE [LARGE SCALE GENOMIC DNA]</scope>
    <source>
        <strain evidence="13">ATCC 43588 / DSM 3639 / JCM 9404 / F1</strain>
    </source>
</reference>
<evidence type="ECO:0000256" key="1">
    <source>
        <dbReference type="ARBA" id="ARBA00004496"/>
    </source>
</evidence>
<evidence type="ECO:0000256" key="5">
    <source>
        <dbReference type="ARBA" id="ARBA00022741"/>
    </source>
</evidence>
<dbReference type="SUPFAM" id="SSF48163">
    <property type="entry name" value="An anticodon-binding domain of class I aminoacyl-tRNA synthetases"/>
    <property type="match status" value="1"/>
</dbReference>
<dbReference type="Gene3D" id="3.40.50.620">
    <property type="entry name" value="HUPs"/>
    <property type="match status" value="2"/>
</dbReference>
<dbReference type="HAMAP" id="MF_00177">
    <property type="entry name" value="Lys_tRNA_synth_class1"/>
    <property type="match status" value="1"/>
</dbReference>
<dbReference type="GO" id="GO:0005737">
    <property type="term" value="C:cytoplasm"/>
    <property type="evidence" value="ECO:0007669"/>
    <property type="project" value="UniProtKB-SubCell"/>
</dbReference>
<dbReference type="GO" id="GO:0005524">
    <property type="term" value="F:ATP binding"/>
    <property type="evidence" value="ECO:0007669"/>
    <property type="project" value="UniProtKB-UniRule"/>
</dbReference>
<dbReference type="InterPro" id="IPR008925">
    <property type="entry name" value="aa_tRNA-synth_I_cd-bd_sf"/>
</dbReference>
<keyword evidence="13" id="KW-1185">Reference proteome</keyword>
<evidence type="ECO:0000256" key="8">
    <source>
        <dbReference type="ARBA" id="ARBA00023146"/>
    </source>
</evidence>
<dbReference type="NCBIfam" id="TIGR00467">
    <property type="entry name" value="lysS_arch"/>
    <property type="match status" value="1"/>
</dbReference>
<dbReference type="InterPro" id="IPR020751">
    <property type="entry name" value="aa-tRNA-synth_I_codon-bd_sub2"/>
</dbReference>
<gene>
    <name evidence="10" type="primary">lysS</name>
    <name evidence="12" type="ordered locus">Smar_0107</name>
</gene>
<evidence type="ECO:0000256" key="4">
    <source>
        <dbReference type="ARBA" id="ARBA00022598"/>
    </source>
</evidence>
<dbReference type="HOGENOM" id="CLU_025562_1_0_2"/>
<dbReference type="Pfam" id="PF01921">
    <property type="entry name" value="tRNA-synt_1f"/>
    <property type="match status" value="1"/>
</dbReference>
<dbReference type="Gene3D" id="1.10.10.770">
    <property type="match status" value="1"/>
</dbReference>
<dbReference type="Proteomes" id="UP000000254">
    <property type="component" value="Chromosome"/>
</dbReference>
<evidence type="ECO:0000256" key="9">
    <source>
        <dbReference type="ARBA" id="ARBA00048573"/>
    </source>
</evidence>
<keyword evidence="6 10" id="KW-0067">ATP-binding</keyword>
<dbReference type="GO" id="GO:0004824">
    <property type="term" value="F:lysine-tRNA ligase activity"/>
    <property type="evidence" value="ECO:0007669"/>
    <property type="project" value="UniProtKB-UniRule"/>
</dbReference>
<organism evidence="12 13">
    <name type="scientific">Staphylothermus marinus (strain ATCC 43588 / DSM 3639 / JCM 9404 / F1)</name>
    <dbReference type="NCBI Taxonomy" id="399550"/>
    <lineage>
        <taxon>Archaea</taxon>
        <taxon>Thermoproteota</taxon>
        <taxon>Thermoprotei</taxon>
        <taxon>Desulfurococcales</taxon>
        <taxon>Desulfurococcaceae</taxon>
        <taxon>Staphylothermus</taxon>
    </lineage>
</organism>
<dbReference type="GO" id="GO:0006430">
    <property type="term" value="P:lysyl-tRNA aminoacylation"/>
    <property type="evidence" value="ECO:0007669"/>
    <property type="project" value="UniProtKB-UniRule"/>
</dbReference>
<proteinExistence type="inferred from homology"/>
<keyword evidence="3 10" id="KW-0963">Cytoplasm</keyword>
<sequence length="541" mass="63396">MPRHWIDELADNLYEKLLKRKKEVYIFNGGLSVSGLQHVGRLRGEIIIPEVLRRILSKKGLKIKQYITLYTQDAWKGKKAQLSAFPNHKEAEKYKGWPLINVPDPHGCHKNWVEHYWEDFGPYLEEFTDGKIEVVTTTDLYRGKLLEFALKTLEIREKVRKTINKYRGRKPYPENWIPFESICGKCGRIDSTEALEIIDHDKVRYRCRNCGYIGVTDLSNGKLNWRIEWVGVWWSLGVDFEPYGKDHATPGGSRDSCVDLAVNVYGIEPPEGIPYEWVAMRTKDKKILDMTSSGFIGFTPREWLEVAHPHIYRFIVLRTPPMKKIIVSLYEIPHYYSQYYKAERIYYGLEKAKNEEEEVLLKRSYELSYPKGEPPKSPPEQVSYTHLAILSQILPRELWRTEGIKRLINTKIIPENPSQYGLQRILETLEKANTWVEKYAPENMKFQLLPEPKPEIVKTIPEKHRIILRKMKELLEQIDEWNDENIKNAMIAATKDLTMNERKMLYENFYKLIIGKTSGPRAAPLLALLGKENSLKYFKYV</sequence>
<evidence type="ECO:0000313" key="13">
    <source>
        <dbReference type="Proteomes" id="UP000000254"/>
    </source>
</evidence>